<accession>A0A0E0QPN6</accession>
<reference evidence="2" key="2">
    <citation type="submission" date="2015-06" db="UniProtKB">
        <authorList>
            <consortium name="EnsemblPlants"/>
        </authorList>
    </citation>
    <scope>IDENTIFICATION</scope>
</reference>
<dbReference type="AlphaFoldDB" id="A0A0E0QPN6"/>
<reference evidence="3" key="1">
    <citation type="submission" date="2013-06" db="EMBL/GenBank/DDBJ databases">
        <authorList>
            <person name="Zhao Q."/>
        </authorList>
    </citation>
    <scope>NUCLEOTIDE SEQUENCE</scope>
    <source>
        <strain evidence="3">cv. W1943</strain>
    </source>
</reference>
<sequence>MWNSMKAQRTTSFGSRQKMVNTRTPLRMQHILQKNATSQNRSGTKSALGKVTGIYTRTPNQFQTGWKHFLPSGQKACFLNGSMSIIQWINVELGYLPWMLPHVQSKNDNDNGGGDGCEAAPRREEKRPRRRPCGRLTTTSAPSSSIRSCHRGRWTGEETAAAEVGVGAPQPRRDSAGRELSRAGRGGGQGGSAARWGEQGEDVIDAVGRTGRSGAVVEGSWEVVRRTDSTVGGLHGLPRRPFPVAAAQLLPRWLPPAPSFSPGGGDVGGRAAPPPDSGLPHRPAALPTAELRSKGREKEEEGGREGRGRRG</sequence>
<evidence type="ECO:0000313" key="2">
    <source>
        <dbReference type="EnsemblPlants" id="ORUFI09G05960.1"/>
    </source>
</evidence>
<feature type="compositionally biased region" description="Basic and acidic residues" evidence="1">
    <location>
        <begin position="171"/>
        <end position="182"/>
    </location>
</feature>
<dbReference type="Proteomes" id="UP000008022">
    <property type="component" value="Unassembled WGS sequence"/>
</dbReference>
<dbReference type="OMA" id="QWINVEL"/>
<keyword evidence="3" id="KW-1185">Reference proteome</keyword>
<feature type="compositionally biased region" description="Basic and acidic residues" evidence="1">
    <location>
        <begin position="291"/>
        <end position="311"/>
    </location>
</feature>
<dbReference type="EnsemblPlants" id="ORUFI09G05960.1">
    <property type="protein sequence ID" value="ORUFI09G05960.1"/>
    <property type="gene ID" value="ORUFI09G05960"/>
</dbReference>
<proteinExistence type="predicted"/>
<evidence type="ECO:0000256" key="1">
    <source>
        <dbReference type="SAM" id="MobiDB-lite"/>
    </source>
</evidence>
<name>A0A0E0QPN6_ORYRU</name>
<feature type="compositionally biased region" description="Low complexity" evidence="1">
    <location>
        <begin position="157"/>
        <end position="168"/>
    </location>
</feature>
<evidence type="ECO:0000313" key="3">
    <source>
        <dbReference type="Proteomes" id="UP000008022"/>
    </source>
</evidence>
<dbReference type="Gramene" id="ORUFI09G05960.1">
    <property type="protein sequence ID" value="ORUFI09G05960.1"/>
    <property type="gene ID" value="ORUFI09G05960"/>
</dbReference>
<feature type="compositionally biased region" description="Polar residues" evidence="1">
    <location>
        <begin position="136"/>
        <end position="147"/>
    </location>
</feature>
<organism evidence="2 3">
    <name type="scientific">Oryza rufipogon</name>
    <name type="common">Brownbeard rice</name>
    <name type="synonym">Asian wild rice</name>
    <dbReference type="NCBI Taxonomy" id="4529"/>
    <lineage>
        <taxon>Eukaryota</taxon>
        <taxon>Viridiplantae</taxon>
        <taxon>Streptophyta</taxon>
        <taxon>Embryophyta</taxon>
        <taxon>Tracheophyta</taxon>
        <taxon>Spermatophyta</taxon>
        <taxon>Magnoliopsida</taxon>
        <taxon>Liliopsida</taxon>
        <taxon>Poales</taxon>
        <taxon>Poaceae</taxon>
        <taxon>BOP clade</taxon>
        <taxon>Oryzoideae</taxon>
        <taxon>Oryzeae</taxon>
        <taxon>Oryzinae</taxon>
        <taxon>Oryza</taxon>
    </lineage>
</organism>
<protein>
    <submittedName>
        <fullName evidence="2">Uncharacterized protein</fullName>
    </submittedName>
</protein>
<feature type="region of interest" description="Disordered" evidence="1">
    <location>
        <begin position="106"/>
        <end position="197"/>
    </location>
</feature>
<dbReference type="HOGENOM" id="CLU_077816_0_0_1"/>
<feature type="region of interest" description="Disordered" evidence="1">
    <location>
        <begin position="255"/>
        <end position="311"/>
    </location>
</feature>